<accession>A0A1Y2HC53</accession>
<sequence length="158" mass="17796">MLNLSSPSEALEPWWIGRSLAGRVRRVDWQFFIASLRRAAISALEEFSDNARVCRRYAKCVGDLWTSQRAEIERVIRNMDNQLAESQHAHDEDVAGLRGDLDKAIDRMMHAETEVECSNAYEVVKAIMSDLETRALLHSCCVSGHTGLSCRCANPRCA</sequence>
<organism evidence="1 2">
    <name type="scientific">Catenaria anguillulae PL171</name>
    <dbReference type="NCBI Taxonomy" id="765915"/>
    <lineage>
        <taxon>Eukaryota</taxon>
        <taxon>Fungi</taxon>
        <taxon>Fungi incertae sedis</taxon>
        <taxon>Blastocladiomycota</taxon>
        <taxon>Blastocladiomycetes</taxon>
        <taxon>Blastocladiales</taxon>
        <taxon>Catenariaceae</taxon>
        <taxon>Catenaria</taxon>
    </lineage>
</organism>
<dbReference type="AlphaFoldDB" id="A0A1Y2HC53"/>
<keyword evidence="2" id="KW-1185">Reference proteome</keyword>
<dbReference type="OrthoDB" id="10683183at2759"/>
<comment type="caution">
    <text evidence="1">The sequence shown here is derived from an EMBL/GenBank/DDBJ whole genome shotgun (WGS) entry which is preliminary data.</text>
</comment>
<dbReference type="Proteomes" id="UP000193411">
    <property type="component" value="Unassembled WGS sequence"/>
</dbReference>
<reference evidence="1 2" key="1">
    <citation type="submission" date="2016-07" db="EMBL/GenBank/DDBJ databases">
        <title>Pervasive Adenine N6-methylation of Active Genes in Fungi.</title>
        <authorList>
            <consortium name="DOE Joint Genome Institute"/>
            <person name="Mondo S.J."/>
            <person name="Dannebaum R.O."/>
            <person name="Kuo R.C."/>
            <person name="Labutti K."/>
            <person name="Haridas S."/>
            <person name="Kuo A."/>
            <person name="Salamov A."/>
            <person name="Ahrendt S.R."/>
            <person name="Lipzen A."/>
            <person name="Sullivan W."/>
            <person name="Andreopoulos W.B."/>
            <person name="Clum A."/>
            <person name="Lindquist E."/>
            <person name="Daum C."/>
            <person name="Ramamoorthy G.K."/>
            <person name="Gryganskyi A."/>
            <person name="Culley D."/>
            <person name="Magnuson J.K."/>
            <person name="James T.Y."/>
            <person name="O'Malley M.A."/>
            <person name="Stajich J.E."/>
            <person name="Spatafora J.W."/>
            <person name="Visel A."/>
            <person name="Grigoriev I.V."/>
        </authorList>
    </citation>
    <scope>NUCLEOTIDE SEQUENCE [LARGE SCALE GENOMIC DNA]</scope>
    <source>
        <strain evidence="1 2">PL171</strain>
    </source>
</reference>
<name>A0A1Y2HC53_9FUNG</name>
<evidence type="ECO:0000313" key="2">
    <source>
        <dbReference type="Proteomes" id="UP000193411"/>
    </source>
</evidence>
<proteinExistence type="predicted"/>
<protein>
    <submittedName>
        <fullName evidence="1">Uncharacterized protein</fullName>
    </submittedName>
</protein>
<gene>
    <name evidence="1" type="ORF">BCR44DRAFT_1442039</name>
</gene>
<evidence type="ECO:0000313" key="1">
    <source>
        <dbReference type="EMBL" id="ORZ31574.1"/>
    </source>
</evidence>
<dbReference type="EMBL" id="MCFL01000058">
    <property type="protein sequence ID" value="ORZ31574.1"/>
    <property type="molecule type" value="Genomic_DNA"/>
</dbReference>